<dbReference type="AlphaFoldDB" id="A0AAI9F252"/>
<organism evidence="1 2">
    <name type="scientific">Caminibacter mediatlanticus TB-2</name>
    <dbReference type="NCBI Taxonomy" id="391592"/>
    <lineage>
        <taxon>Bacteria</taxon>
        <taxon>Pseudomonadati</taxon>
        <taxon>Campylobacterota</taxon>
        <taxon>Epsilonproteobacteria</taxon>
        <taxon>Nautiliales</taxon>
        <taxon>Nautiliaceae</taxon>
        <taxon>Caminibacter</taxon>
    </lineage>
</organism>
<dbReference type="Proteomes" id="UP000003288">
    <property type="component" value="Unassembled WGS sequence"/>
</dbReference>
<reference evidence="1 2" key="1">
    <citation type="journal article" date="2011" name="Stand. Genomic Sci.">
        <title>Draft genome sequence of Caminibacter mediatlanticus strain TB-2, an epsilonproteobacterium isolated from a deep-sea hydrothermal vent.</title>
        <authorList>
            <person name="Giovannelli D."/>
            <person name="Ferriera S."/>
            <person name="Johnson J."/>
            <person name="Kravitz S."/>
            <person name="Perez-Rodriguez I."/>
            <person name="Ricci J."/>
            <person name="O'Brien C."/>
            <person name="Voordeckers J.W."/>
            <person name="Bini E."/>
            <person name="Vetriani C."/>
        </authorList>
    </citation>
    <scope>NUCLEOTIDE SEQUENCE [LARGE SCALE GENOMIC DNA]</scope>
    <source>
        <strain evidence="1 2">TB-2</strain>
    </source>
</reference>
<protein>
    <submittedName>
        <fullName evidence="1">Uncharacterized protein</fullName>
    </submittedName>
</protein>
<comment type="caution">
    <text evidence="1">The sequence shown here is derived from an EMBL/GenBank/DDBJ whole genome shotgun (WGS) entry which is preliminary data.</text>
</comment>
<gene>
    <name evidence="1" type="ORF">CMTB2_02713</name>
</gene>
<evidence type="ECO:0000313" key="1">
    <source>
        <dbReference type="EMBL" id="EDM24392.1"/>
    </source>
</evidence>
<evidence type="ECO:0000313" key="2">
    <source>
        <dbReference type="Proteomes" id="UP000003288"/>
    </source>
</evidence>
<dbReference type="EMBL" id="ABCJ01000001">
    <property type="protein sequence ID" value="EDM24392.1"/>
    <property type="molecule type" value="Genomic_DNA"/>
</dbReference>
<sequence length="226" mass="26499">MLSNLFKIGKILKETNRLNGIKEFNTQIPIKIEVIKEINPITYKIKLGRKEVDTKSSIPLEIGKKYFAIVKEKKNYVEISNLKEYSKLLDKLEKIPISTNIHLDKEKIIKHLSNSTDKNEFLFFANILLALQKKIYHIFINNKNNKAIMQYKFNKNKIKFYACYKFLGEIEGDITPTKITLYTPYQNVANLLINNSNEIDIDIEVFIKENIKELYEFTNSLIDIKV</sequence>
<proteinExistence type="predicted"/>
<dbReference type="RefSeq" id="WP_007473282.1">
    <property type="nucleotide sequence ID" value="NZ_ABCJ01000001.1"/>
</dbReference>
<accession>A0AAI9F252</accession>
<name>A0AAI9F252_9BACT</name>